<evidence type="ECO:0000256" key="1">
    <source>
        <dbReference type="ARBA" id="ARBA00004141"/>
    </source>
</evidence>
<organism evidence="6 7">
    <name type="scientific">Haloflavibacter putidus</name>
    <dbReference type="NCBI Taxonomy" id="2576776"/>
    <lineage>
        <taxon>Bacteria</taxon>
        <taxon>Pseudomonadati</taxon>
        <taxon>Bacteroidota</taxon>
        <taxon>Flavobacteriia</taxon>
        <taxon>Flavobacteriales</taxon>
        <taxon>Flavobacteriaceae</taxon>
        <taxon>Haloflavibacter</taxon>
    </lineage>
</organism>
<protein>
    <recommendedName>
        <fullName evidence="8">DoxX family protein</fullName>
    </recommendedName>
</protein>
<gene>
    <name evidence="6" type="ORF">FKR84_07175</name>
</gene>
<keyword evidence="4 5" id="KW-0472">Membrane</keyword>
<dbReference type="GO" id="GO:0016020">
    <property type="term" value="C:membrane"/>
    <property type="evidence" value="ECO:0007669"/>
    <property type="project" value="UniProtKB-SubCell"/>
</dbReference>
<feature type="transmembrane region" description="Helical" evidence="5">
    <location>
        <begin position="65"/>
        <end position="84"/>
    </location>
</feature>
<keyword evidence="3 5" id="KW-1133">Transmembrane helix</keyword>
<name>A0A507ZR70_9FLAO</name>
<evidence type="ECO:0000313" key="6">
    <source>
        <dbReference type="EMBL" id="TQD38764.1"/>
    </source>
</evidence>
<evidence type="ECO:0000313" key="7">
    <source>
        <dbReference type="Proteomes" id="UP000317169"/>
    </source>
</evidence>
<dbReference type="OrthoDB" id="327939at2"/>
<dbReference type="PANTHER" id="PTHR36974">
    <property type="entry name" value="MEMBRANE PROTEIN-RELATED"/>
    <property type="match status" value="1"/>
</dbReference>
<accession>A0A507ZR70</accession>
<dbReference type="InterPro" id="IPR032808">
    <property type="entry name" value="DoxX"/>
</dbReference>
<comment type="caution">
    <text evidence="6">The sequence shown here is derived from an EMBL/GenBank/DDBJ whole genome shotgun (WGS) entry which is preliminary data.</text>
</comment>
<evidence type="ECO:0000256" key="2">
    <source>
        <dbReference type="ARBA" id="ARBA00022692"/>
    </source>
</evidence>
<dbReference type="PANTHER" id="PTHR36974:SF1">
    <property type="entry name" value="DOXX FAMILY MEMBRANE PROTEIN"/>
    <property type="match status" value="1"/>
</dbReference>
<dbReference type="Proteomes" id="UP000317169">
    <property type="component" value="Unassembled WGS sequence"/>
</dbReference>
<proteinExistence type="predicted"/>
<dbReference type="AlphaFoldDB" id="A0A507ZR70"/>
<reference evidence="6 7" key="1">
    <citation type="submission" date="2019-06" db="EMBL/GenBank/DDBJ databases">
        <title>Flavibacter putida gen. nov., sp. nov., a novel marine bacterium of the family Flavobacteriaceae isolated from coastal seawater.</title>
        <authorList>
            <person name="Feng X."/>
        </authorList>
    </citation>
    <scope>NUCLEOTIDE SEQUENCE [LARGE SCALE GENOMIC DNA]</scope>
    <source>
        <strain evidence="6 7">PLHSN227</strain>
    </source>
</reference>
<feature type="transmembrane region" description="Helical" evidence="5">
    <location>
        <begin position="6"/>
        <end position="23"/>
    </location>
</feature>
<dbReference type="EMBL" id="VIAR01000006">
    <property type="protein sequence ID" value="TQD38764.1"/>
    <property type="molecule type" value="Genomic_DNA"/>
</dbReference>
<evidence type="ECO:0000256" key="3">
    <source>
        <dbReference type="ARBA" id="ARBA00022989"/>
    </source>
</evidence>
<sequence>MQYPWHLYLMGLLYIVAGIMHFLKTKSYMRVMPRYLPRPKLLVYISGVAELVLGITVMLPATKNYAIIGITLMLLAFLLVHINMLRSRKAGLNLPVWLLVFRLLLQFVLIWWALFYLRF</sequence>
<keyword evidence="7" id="KW-1185">Reference proteome</keyword>
<keyword evidence="2 5" id="KW-0812">Transmembrane</keyword>
<dbReference type="RefSeq" id="WP_141421622.1">
    <property type="nucleotide sequence ID" value="NZ_VIAR01000006.1"/>
</dbReference>
<evidence type="ECO:0000256" key="4">
    <source>
        <dbReference type="ARBA" id="ARBA00023136"/>
    </source>
</evidence>
<feature type="transmembrane region" description="Helical" evidence="5">
    <location>
        <begin position="96"/>
        <end position="117"/>
    </location>
</feature>
<evidence type="ECO:0000256" key="5">
    <source>
        <dbReference type="SAM" id="Phobius"/>
    </source>
</evidence>
<comment type="subcellular location">
    <subcellularLocation>
        <location evidence="1">Membrane</location>
        <topology evidence="1">Multi-pass membrane protein</topology>
    </subcellularLocation>
</comment>
<dbReference type="Pfam" id="PF13564">
    <property type="entry name" value="DoxX_2"/>
    <property type="match status" value="1"/>
</dbReference>
<evidence type="ECO:0008006" key="8">
    <source>
        <dbReference type="Google" id="ProtNLM"/>
    </source>
</evidence>
<feature type="transmembrane region" description="Helical" evidence="5">
    <location>
        <begin position="41"/>
        <end position="59"/>
    </location>
</feature>